<evidence type="ECO:0000313" key="3">
    <source>
        <dbReference type="EMBL" id="KAK4133481.1"/>
    </source>
</evidence>
<keyword evidence="4" id="KW-1185">Reference proteome</keyword>
<gene>
    <name evidence="3" type="ORF">BT67DRAFT_51853</name>
</gene>
<evidence type="ECO:0000313" key="4">
    <source>
        <dbReference type="Proteomes" id="UP001304895"/>
    </source>
</evidence>
<organism evidence="3 4">
    <name type="scientific">Trichocladium antarcticum</name>
    <dbReference type="NCBI Taxonomy" id="1450529"/>
    <lineage>
        <taxon>Eukaryota</taxon>
        <taxon>Fungi</taxon>
        <taxon>Dikarya</taxon>
        <taxon>Ascomycota</taxon>
        <taxon>Pezizomycotina</taxon>
        <taxon>Sordariomycetes</taxon>
        <taxon>Sordariomycetidae</taxon>
        <taxon>Sordariales</taxon>
        <taxon>Chaetomiaceae</taxon>
        <taxon>Trichocladium</taxon>
    </lineage>
</organism>
<evidence type="ECO:0000256" key="1">
    <source>
        <dbReference type="SAM" id="MobiDB-lite"/>
    </source>
</evidence>
<dbReference type="Proteomes" id="UP001304895">
    <property type="component" value="Unassembled WGS sequence"/>
</dbReference>
<keyword evidence="2" id="KW-1133">Transmembrane helix</keyword>
<accession>A0AAN6UIX5</accession>
<sequence>MFGNVQITMNWRSYKTGVLSLVLRRLLSKQKPSSHHHPPARPYLPNPTGYRFYNSHATFIQDASTPREKQGQSSPMAEPSTLLMLNPSLLRRSSTSGCPCGYAAAANSPATLLPRSSARSPTASMLSIENTATWSRSWSAHDMRLPPHPPPRARPRRAARNRHHSRGAGPWSCGTRFRALGHARSPRARSVTHSVPFFSLFPPRSFGAALSGCGRPVDMIDLRHRRRFRSTPIFLAFGTVSALLWVIFAVVLA</sequence>
<reference evidence="3" key="1">
    <citation type="journal article" date="2023" name="Mol. Phylogenet. Evol.">
        <title>Genome-scale phylogeny and comparative genomics of the fungal order Sordariales.</title>
        <authorList>
            <person name="Hensen N."/>
            <person name="Bonometti L."/>
            <person name="Westerberg I."/>
            <person name="Brannstrom I.O."/>
            <person name="Guillou S."/>
            <person name="Cros-Aarteil S."/>
            <person name="Calhoun S."/>
            <person name="Haridas S."/>
            <person name="Kuo A."/>
            <person name="Mondo S."/>
            <person name="Pangilinan J."/>
            <person name="Riley R."/>
            <person name="LaButti K."/>
            <person name="Andreopoulos B."/>
            <person name="Lipzen A."/>
            <person name="Chen C."/>
            <person name="Yan M."/>
            <person name="Daum C."/>
            <person name="Ng V."/>
            <person name="Clum A."/>
            <person name="Steindorff A."/>
            <person name="Ohm R.A."/>
            <person name="Martin F."/>
            <person name="Silar P."/>
            <person name="Natvig D.O."/>
            <person name="Lalanne C."/>
            <person name="Gautier V."/>
            <person name="Ament-Velasquez S.L."/>
            <person name="Kruys A."/>
            <person name="Hutchinson M.I."/>
            <person name="Powell A.J."/>
            <person name="Barry K."/>
            <person name="Miller A.N."/>
            <person name="Grigoriev I.V."/>
            <person name="Debuchy R."/>
            <person name="Gladieux P."/>
            <person name="Hiltunen Thoren M."/>
            <person name="Johannesson H."/>
        </authorList>
    </citation>
    <scope>NUCLEOTIDE SEQUENCE</scope>
    <source>
        <strain evidence="3">CBS 123565</strain>
    </source>
</reference>
<keyword evidence="2" id="KW-0812">Transmembrane</keyword>
<dbReference type="EMBL" id="MU853412">
    <property type="protein sequence ID" value="KAK4133481.1"/>
    <property type="molecule type" value="Genomic_DNA"/>
</dbReference>
<comment type="caution">
    <text evidence="3">The sequence shown here is derived from an EMBL/GenBank/DDBJ whole genome shotgun (WGS) entry which is preliminary data.</text>
</comment>
<evidence type="ECO:0000256" key="2">
    <source>
        <dbReference type="SAM" id="Phobius"/>
    </source>
</evidence>
<name>A0AAN6UIX5_9PEZI</name>
<feature type="region of interest" description="Disordered" evidence="1">
    <location>
        <begin position="139"/>
        <end position="170"/>
    </location>
</feature>
<feature type="compositionally biased region" description="Basic residues" evidence="1">
    <location>
        <begin position="151"/>
        <end position="166"/>
    </location>
</feature>
<reference evidence="3" key="2">
    <citation type="submission" date="2023-05" db="EMBL/GenBank/DDBJ databases">
        <authorList>
            <consortium name="Lawrence Berkeley National Laboratory"/>
            <person name="Steindorff A."/>
            <person name="Hensen N."/>
            <person name="Bonometti L."/>
            <person name="Westerberg I."/>
            <person name="Brannstrom I.O."/>
            <person name="Guillou S."/>
            <person name="Cros-Aarteil S."/>
            <person name="Calhoun S."/>
            <person name="Haridas S."/>
            <person name="Kuo A."/>
            <person name="Mondo S."/>
            <person name="Pangilinan J."/>
            <person name="Riley R."/>
            <person name="Labutti K."/>
            <person name="Andreopoulos B."/>
            <person name="Lipzen A."/>
            <person name="Chen C."/>
            <person name="Yanf M."/>
            <person name="Daum C."/>
            <person name="Ng V."/>
            <person name="Clum A."/>
            <person name="Ohm R."/>
            <person name="Martin F."/>
            <person name="Silar P."/>
            <person name="Natvig D."/>
            <person name="Lalanne C."/>
            <person name="Gautier V."/>
            <person name="Ament-Velasquez S.L."/>
            <person name="Kruys A."/>
            <person name="Hutchinson M.I."/>
            <person name="Powell A.J."/>
            <person name="Barry K."/>
            <person name="Miller A.N."/>
            <person name="Grigoriev I.V."/>
            <person name="Debuchy R."/>
            <person name="Gladieux P."/>
            <person name="Thoren M.H."/>
            <person name="Johannesson H."/>
        </authorList>
    </citation>
    <scope>NUCLEOTIDE SEQUENCE</scope>
    <source>
        <strain evidence="3">CBS 123565</strain>
    </source>
</reference>
<keyword evidence="2" id="KW-0472">Membrane</keyword>
<dbReference type="AlphaFoldDB" id="A0AAN6UIX5"/>
<protein>
    <submittedName>
        <fullName evidence="3">Uncharacterized protein</fullName>
    </submittedName>
</protein>
<proteinExistence type="predicted"/>
<feature type="transmembrane region" description="Helical" evidence="2">
    <location>
        <begin position="233"/>
        <end position="252"/>
    </location>
</feature>